<protein>
    <submittedName>
        <fullName evidence="2">Uncharacterized protein</fullName>
    </submittedName>
</protein>
<proteinExistence type="predicted"/>
<keyword evidence="3" id="KW-1185">Reference proteome</keyword>
<gene>
    <name evidence="2" type="ORF">H8698_02530</name>
</gene>
<organism evidence="2 3">
    <name type="scientific">Congzhengia minquanensis</name>
    <dbReference type="NCBI Taxonomy" id="2763657"/>
    <lineage>
        <taxon>Bacteria</taxon>
        <taxon>Bacillati</taxon>
        <taxon>Bacillota</taxon>
        <taxon>Clostridia</taxon>
        <taxon>Eubacteriales</taxon>
        <taxon>Oscillospiraceae</taxon>
        <taxon>Congzhengia</taxon>
    </lineage>
</organism>
<comment type="caution">
    <text evidence="2">The sequence shown here is derived from an EMBL/GenBank/DDBJ whole genome shotgun (WGS) entry which is preliminary data.</text>
</comment>
<evidence type="ECO:0000313" key="2">
    <source>
        <dbReference type="EMBL" id="MBC8539850.1"/>
    </source>
</evidence>
<dbReference type="AlphaFoldDB" id="A0A926DMI5"/>
<keyword evidence="1" id="KW-1133">Transmembrane helix</keyword>
<accession>A0A926DMI5</accession>
<dbReference type="RefSeq" id="WP_249311041.1">
    <property type="nucleotide sequence ID" value="NZ_JACRSU010000001.1"/>
</dbReference>
<feature type="transmembrane region" description="Helical" evidence="1">
    <location>
        <begin position="6"/>
        <end position="26"/>
    </location>
</feature>
<dbReference type="Proteomes" id="UP000611762">
    <property type="component" value="Unassembled WGS sequence"/>
</dbReference>
<reference evidence="2" key="1">
    <citation type="submission" date="2020-08" db="EMBL/GenBank/DDBJ databases">
        <title>Genome public.</title>
        <authorList>
            <person name="Liu C."/>
            <person name="Sun Q."/>
        </authorList>
    </citation>
    <scope>NUCLEOTIDE SEQUENCE</scope>
    <source>
        <strain evidence="2">H8</strain>
    </source>
</reference>
<keyword evidence="1" id="KW-0472">Membrane</keyword>
<keyword evidence="1" id="KW-0812">Transmembrane</keyword>
<sequence length="119" mass="13535">MTGNVFFDAVVIFLIAYAIINIFYEVGEFFTNRFSRYRPKDCIVLPLEHGAESLECDVRLAMKRSCDLRCALVIVDLSLDSDEKMILWRLTDESDNVVVSLPEELPDKIKTAEAINATL</sequence>
<dbReference type="EMBL" id="JACRSU010000001">
    <property type="protein sequence ID" value="MBC8539850.1"/>
    <property type="molecule type" value="Genomic_DNA"/>
</dbReference>
<evidence type="ECO:0000256" key="1">
    <source>
        <dbReference type="SAM" id="Phobius"/>
    </source>
</evidence>
<name>A0A926DMI5_9FIRM</name>
<evidence type="ECO:0000313" key="3">
    <source>
        <dbReference type="Proteomes" id="UP000611762"/>
    </source>
</evidence>